<dbReference type="PANTHER" id="PTHR47219">
    <property type="entry name" value="RAB GTPASE-ACTIVATING PROTEIN 1-LIKE"/>
    <property type="match status" value="1"/>
</dbReference>
<dbReference type="SUPFAM" id="SSF47923">
    <property type="entry name" value="Ypt/Rab-GAP domain of gyp1p"/>
    <property type="match status" value="1"/>
</dbReference>
<dbReference type="InterPro" id="IPR000195">
    <property type="entry name" value="Rab-GAP-TBC_dom"/>
</dbReference>
<dbReference type="InterPro" id="IPR050302">
    <property type="entry name" value="Rab_GAP_TBC_domain"/>
</dbReference>
<gene>
    <name evidence="3" type="ORF">LGLO00237_LOCUS31344</name>
</gene>
<protein>
    <recommendedName>
        <fullName evidence="2">Rab-GAP TBC domain-containing protein</fullName>
    </recommendedName>
</protein>
<accession>A0A6V3T192</accession>
<dbReference type="Gene3D" id="1.10.10.750">
    <property type="entry name" value="Ypt/Rab-GAP domain of gyp1p, domain 1"/>
    <property type="match status" value="1"/>
</dbReference>
<dbReference type="AlphaFoldDB" id="A0A6V3T192"/>
<dbReference type="GO" id="GO:0031267">
    <property type="term" value="F:small GTPase binding"/>
    <property type="evidence" value="ECO:0007669"/>
    <property type="project" value="TreeGrafter"/>
</dbReference>
<dbReference type="EMBL" id="HBIV01044677">
    <property type="protein sequence ID" value="CAE0679559.1"/>
    <property type="molecule type" value="Transcribed_RNA"/>
</dbReference>
<organism evidence="3">
    <name type="scientific">Lotharella globosa</name>
    <dbReference type="NCBI Taxonomy" id="91324"/>
    <lineage>
        <taxon>Eukaryota</taxon>
        <taxon>Sar</taxon>
        <taxon>Rhizaria</taxon>
        <taxon>Cercozoa</taxon>
        <taxon>Chlorarachniophyceae</taxon>
        <taxon>Lotharella</taxon>
    </lineage>
</organism>
<feature type="domain" description="Rab-GAP TBC" evidence="2">
    <location>
        <begin position="134"/>
        <end position="216"/>
    </location>
</feature>
<dbReference type="InterPro" id="IPR035969">
    <property type="entry name" value="Rab-GAP_TBC_sf"/>
</dbReference>
<dbReference type="Gene3D" id="1.10.8.270">
    <property type="entry name" value="putative rabgap domain of human tbc1 domain family member 14 like domains"/>
    <property type="match status" value="1"/>
</dbReference>
<name>A0A6V3T192_9EUKA</name>
<dbReference type="Pfam" id="PF00566">
    <property type="entry name" value="RabGAP-TBC"/>
    <property type="match status" value="1"/>
</dbReference>
<proteinExistence type="predicted"/>
<evidence type="ECO:0000259" key="2">
    <source>
        <dbReference type="PROSITE" id="PS50086"/>
    </source>
</evidence>
<feature type="compositionally biased region" description="Basic and acidic residues" evidence="1">
    <location>
        <begin position="48"/>
        <end position="65"/>
    </location>
</feature>
<dbReference type="PROSITE" id="PS50086">
    <property type="entry name" value="TBC_RABGAP"/>
    <property type="match status" value="1"/>
</dbReference>
<dbReference type="GO" id="GO:0005096">
    <property type="term" value="F:GTPase activator activity"/>
    <property type="evidence" value="ECO:0007669"/>
    <property type="project" value="TreeGrafter"/>
</dbReference>
<reference evidence="3" key="1">
    <citation type="submission" date="2021-01" db="EMBL/GenBank/DDBJ databases">
        <authorList>
            <person name="Corre E."/>
            <person name="Pelletier E."/>
            <person name="Niang G."/>
            <person name="Scheremetjew M."/>
            <person name="Finn R."/>
            <person name="Kale V."/>
            <person name="Holt S."/>
            <person name="Cochrane G."/>
            <person name="Meng A."/>
            <person name="Brown T."/>
            <person name="Cohen L."/>
        </authorList>
    </citation>
    <scope>NUCLEOTIDE SEQUENCE</scope>
    <source>
        <strain evidence="3">CCCM811</strain>
    </source>
</reference>
<feature type="region of interest" description="Disordered" evidence="1">
    <location>
        <begin position="1"/>
        <end position="65"/>
    </location>
</feature>
<evidence type="ECO:0000256" key="1">
    <source>
        <dbReference type="SAM" id="MobiDB-lite"/>
    </source>
</evidence>
<sequence length="216" mass="24607">MSEDATEGKNSSEPAPQPPATPEINSAPEPEASKPSNDAAKENGSGKTEVHSSERKKEGKIGGDLMPEREEVVAVDRWGMVLLKDNIEKFDRTKPPTDKEIEWELKWASMVGKWDKYKEKLDQNNKVKKRVRLGIADSVRASIWPRLCNADVMLEKFPGLYQKLLTKKLKQKDEEQLHKDLHRTDPRNIIFYNKGLGQESLYNVLKAYCLYDPKVG</sequence>
<dbReference type="PANTHER" id="PTHR47219:SF4">
    <property type="entry name" value="TBC1 DOMAIN FAMILY MEMBER 10A"/>
    <property type="match status" value="1"/>
</dbReference>
<evidence type="ECO:0000313" key="3">
    <source>
        <dbReference type="EMBL" id="CAE0679559.1"/>
    </source>
</evidence>